<gene>
    <name evidence="11" type="ORF">SNE40_018765</name>
</gene>
<evidence type="ECO:0000256" key="3">
    <source>
        <dbReference type="ARBA" id="ARBA00006220"/>
    </source>
</evidence>
<comment type="similarity">
    <text evidence="3">Belongs to the PPase family.</text>
</comment>
<dbReference type="CDD" id="cd00412">
    <property type="entry name" value="pyrophosphatase"/>
    <property type="match status" value="1"/>
</dbReference>
<evidence type="ECO:0000256" key="7">
    <source>
        <dbReference type="ARBA" id="ARBA00022801"/>
    </source>
</evidence>
<evidence type="ECO:0000256" key="8">
    <source>
        <dbReference type="ARBA" id="ARBA00022842"/>
    </source>
</evidence>
<keyword evidence="5" id="KW-0963">Cytoplasm</keyword>
<dbReference type="Proteomes" id="UP001347796">
    <property type="component" value="Unassembled WGS sequence"/>
</dbReference>
<keyword evidence="8" id="KW-0460">Magnesium</keyword>
<evidence type="ECO:0000256" key="6">
    <source>
        <dbReference type="ARBA" id="ARBA00022723"/>
    </source>
</evidence>
<keyword evidence="6" id="KW-0479">Metal-binding</keyword>
<evidence type="ECO:0000256" key="10">
    <source>
        <dbReference type="ARBA" id="ARBA00040300"/>
    </source>
</evidence>
<sequence length="296" mass="33301">MASTQSYSVEQRGQSNSLNYRLFFKDQNGKVISPWHDIPLRVPGTDNVFNMVVEIPRWTNAKMEVCKEESLNPIKQDVKKGKLRFVKNCFPHHGYIWNYGALPQTFEDPAHLTESDQGRTKGDQDPLDVCEIGSKVHARAAVIQVKVLGVMLLVDEGETDWKVIAIDVTDPKAESLNDIDDVKKEFPGLLLATYEWFKFYKVPDGKPVNTFAWNGEAKNKAKALEEINLANVQWTKLIQEANSYGFKCENTKTPGSNMIDGDEARKIVEETPVASQGDPISSDVDTVYYVIPSEEA</sequence>
<dbReference type="PANTHER" id="PTHR10286">
    <property type="entry name" value="INORGANIC PYROPHOSPHATASE"/>
    <property type="match status" value="1"/>
</dbReference>
<evidence type="ECO:0000313" key="11">
    <source>
        <dbReference type="EMBL" id="KAK6170353.1"/>
    </source>
</evidence>
<evidence type="ECO:0000256" key="2">
    <source>
        <dbReference type="ARBA" id="ARBA00004496"/>
    </source>
</evidence>
<evidence type="ECO:0000313" key="12">
    <source>
        <dbReference type="Proteomes" id="UP001347796"/>
    </source>
</evidence>
<dbReference type="GO" id="GO:0005737">
    <property type="term" value="C:cytoplasm"/>
    <property type="evidence" value="ECO:0007669"/>
    <property type="project" value="UniProtKB-SubCell"/>
</dbReference>
<dbReference type="InterPro" id="IPR008162">
    <property type="entry name" value="Pyrophosphatase"/>
</dbReference>
<dbReference type="SUPFAM" id="SSF50324">
    <property type="entry name" value="Inorganic pyrophosphatase"/>
    <property type="match status" value="1"/>
</dbReference>
<evidence type="ECO:0000256" key="9">
    <source>
        <dbReference type="ARBA" id="ARBA00032535"/>
    </source>
</evidence>
<keyword evidence="12" id="KW-1185">Reference proteome</keyword>
<comment type="caution">
    <text evidence="11">The sequence shown here is derived from an EMBL/GenBank/DDBJ whole genome shotgun (WGS) entry which is preliminary data.</text>
</comment>
<dbReference type="GO" id="GO:0006796">
    <property type="term" value="P:phosphate-containing compound metabolic process"/>
    <property type="evidence" value="ECO:0007669"/>
    <property type="project" value="InterPro"/>
</dbReference>
<comment type="subcellular location">
    <subcellularLocation>
        <location evidence="2">Cytoplasm</location>
    </subcellularLocation>
</comment>
<dbReference type="EC" id="3.6.1.1" evidence="4"/>
<protein>
    <recommendedName>
        <fullName evidence="10">Inorganic pyrophosphatase</fullName>
        <ecNumber evidence="4">3.6.1.1</ecNumber>
    </recommendedName>
    <alternativeName>
        <fullName evidence="9">Pyrophosphate phospho-hydrolase</fullName>
    </alternativeName>
</protein>
<dbReference type="Gene3D" id="3.90.80.10">
    <property type="entry name" value="Inorganic pyrophosphatase"/>
    <property type="match status" value="1"/>
</dbReference>
<dbReference type="InterPro" id="IPR036649">
    <property type="entry name" value="Pyrophosphatase_sf"/>
</dbReference>
<reference evidence="11 12" key="1">
    <citation type="submission" date="2024-01" db="EMBL/GenBank/DDBJ databases">
        <title>The genome of the rayed Mediterranean limpet Patella caerulea (Linnaeus, 1758).</title>
        <authorList>
            <person name="Anh-Thu Weber A."/>
            <person name="Halstead-Nussloch G."/>
        </authorList>
    </citation>
    <scope>NUCLEOTIDE SEQUENCE [LARGE SCALE GENOMIC DNA]</scope>
    <source>
        <strain evidence="11">AATW-2023a</strain>
        <tissue evidence="11">Whole specimen</tissue>
    </source>
</reference>
<dbReference type="GO" id="GO:0004427">
    <property type="term" value="F:inorganic diphosphate phosphatase activity"/>
    <property type="evidence" value="ECO:0007669"/>
    <property type="project" value="UniProtKB-EC"/>
</dbReference>
<dbReference type="AlphaFoldDB" id="A0AAN8P8M7"/>
<accession>A0AAN8P8M7</accession>
<dbReference type="GO" id="GO:0000287">
    <property type="term" value="F:magnesium ion binding"/>
    <property type="evidence" value="ECO:0007669"/>
    <property type="project" value="InterPro"/>
</dbReference>
<name>A0AAN8P8M7_PATCE</name>
<dbReference type="EMBL" id="JAZGQO010000014">
    <property type="protein sequence ID" value="KAK6170353.1"/>
    <property type="molecule type" value="Genomic_DNA"/>
</dbReference>
<evidence type="ECO:0000256" key="5">
    <source>
        <dbReference type="ARBA" id="ARBA00022490"/>
    </source>
</evidence>
<dbReference type="FunFam" id="3.90.80.10:FF:000004">
    <property type="entry name" value="Inorganic pyrophosphatase"/>
    <property type="match status" value="1"/>
</dbReference>
<organism evidence="11 12">
    <name type="scientific">Patella caerulea</name>
    <name type="common">Rayed Mediterranean limpet</name>
    <dbReference type="NCBI Taxonomy" id="87958"/>
    <lineage>
        <taxon>Eukaryota</taxon>
        <taxon>Metazoa</taxon>
        <taxon>Spiralia</taxon>
        <taxon>Lophotrochozoa</taxon>
        <taxon>Mollusca</taxon>
        <taxon>Gastropoda</taxon>
        <taxon>Patellogastropoda</taxon>
        <taxon>Patelloidea</taxon>
        <taxon>Patellidae</taxon>
        <taxon>Patella</taxon>
    </lineage>
</organism>
<comment type="cofactor">
    <cofactor evidence="1">
        <name>Mg(2+)</name>
        <dbReference type="ChEBI" id="CHEBI:18420"/>
    </cofactor>
</comment>
<proteinExistence type="inferred from homology"/>
<evidence type="ECO:0000256" key="1">
    <source>
        <dbReference type="ARBA" id="ARBA00001946"/>
    </source>
</evidence>
<dbReference type="Pfam" id="PF00719">
    <property type="entry name" value="Pyrophosphatase"/>
    <property type="match status" value="1"/>
</dbReference>
<evidence type="ECO:0000256" key="4">
    <source>
        <dbReference type="ARBA" id="ARBA00012146"/>
    </source>
</evidence>
<keyword evidence="7" id="KW-0378">Hydrolase</keyword>